<name>A0ABQ5AI26_9ASTR</name>
<evidence type="ECO:0000313" key="1">
    <source>
        <dbReference type="EMBL" id="GJT00764.1"/>
    </source>
</evidence>
<dbReference type="InterPro" id="IPR029012">
    <property type="entry name" value="Helix_hairpin_bin_sf"/>
</dbReference>
<gene>
    <name evidence="1" type="ORF">Tco_0821933</name>
</gene>
<accession>A0ABQ5AI26</accession>
<proteinExistence type="predicted"/>
<organism evidence="1 2">
    <name type="scientific">Tanacetum coccineum</name>
    <dbReference type="NCBI Taxonomy" id="301880"/>
    <lineage>
        <taxon>Eukaryota</taxon>
        <taxon>Viridiplantae</taxon>
        <taxon>Streptophyta</taxon>
        <taxon>Embryophyta</taxon>
        <taxon>Tracheophyta</taxon>
        <taxon>Spermatophyta</taxon>
        <taxon>Magnoliopsida</taxon>
        <taxon>eudicotyledons</taxon>
        <taxon>Gunneridae</taxon>
        <taxon>Pentapetalae</taxon>
        <taxon>asterids</taxon>
        <taxon>campanulids</taxon>
        <taxon>Asterales</taxon>
        <taxon>Asteraceae</taxon>
        <taxon>Asteroideae</taxon>
        <taxon>Anthemideae</taxon>
        <taxon>Anthemidinae</taxon>
        <taxon>Tanacetum</taxon>
    </lineage>
</organism>
<dbReference type="Gene3D" id="1.10.287.660">
    <property type="entry name" value="Helix hairpin bin"/>
    <property type="match status" value="1"/>
</dbReference>
<sequence length="129" mass="15132">MTRIPLSLYVFFSLGKGIENSRWLRLRSRISRQRGRSILGYVTEIVSSVRTPYLGEAFTLTQPWRLLHLSDHVQLRPREGVKKVDITIIQAIGILDDLDKELHTYAMRVHEWILETAKGAEDWRLMMRI</sequence>
<reference evidence="1" key="1">
    <citation type="journal article" date="2022" name="Int. J. Mol. Sci.">
        <title>Draft Genome of Tanacetum Coccineum: Genomic Comparison of Closely Related Tanacetum-Family Plants.</title>
        <authorList>
            <person name="Yamashiro T."/>
            <person name="Shiraishi A."/>
            <person name="Nakayama K."/>
            <person name="Satake H."/>
        </authorList>
    </citation>
    <scope>NUCLEOTIDE SEQUENCE</scope>
</reference>
<protein>
    <submittedName>
        <fullName evidence="1">Probable nucleolar protein 5-2</fullName>
    </submittedName>
</protein>
<keyword evidence="2" id="KW-1185">Reference proteome</keyword>
<dbReference type="Proteomes" id="UP001151760">
    <property type="component" value="Unassembled WGS sequence"/>
</dbReference>
<comment type="caution">
    <text evidence="1">The sequence shown here is derived from an EMBL/GenBank/DDBJ whole genome shotgun (WGS) entry which is preliminary data.</text>
</comment>
<dbReference type="EMBL" id="BQNB010012221">
    <property type="protein sequence ID" value="GJT00764.1"/>
    <property type="molecule type" value="Genomic_DNA"/>
</dbReference>
<evidence type="ECO:0000313" key="2">
    <source>
        <dbReference type="Proteomes" id="UP001151760"/>
    </source>
</evidence>
<reference evidence="1" key="2">
    <citation type="submission" date="2022-01" db="EMBL/GenBank/DDBJ databases">
        <authorList>
            <person name="Yamashiro T."/>
            <person name="Shiraishi A."/>
            <person name="Satake H."/>
            <person name="Nakayama K."/>
        </authorList>
    </citation>
    <scope>NUCLEOTIDE SEQUENCE</scope>
</reference>